<dbReference type="GO" id="GO:0008270">
    <property type="term" value="F:zinc ion binding"/>
    <property type="evidence" value="ECO:0007669"/>
    <property type="project" value="UniProtKB-KW"/>
</dbReference>
<feature type="domain" description="FPG-type" evidence="16">
    <location>
        <begin position="256"/>
        <end position="290"/>
    </location>
</feature>
<keyword evidence="13" id="KW-0326">Glycosidase</keyword>
<dbReference type="InterPro" id="IPR000214">
    <property type="entry name" value="Znf_DNA_glyclase/AP_lyase"/>
</dbReference>
<dbReference type="CDD" id="cd08970">
    <property type="entry name" value="AcNei1_N"/>
    <property type="match status" value="1"/>
</dbReference>
<dbReference type="InterPro" id="IPR012319">
    <property type="entry name" value="FPG_cat"/>
</dbReference>
<dbReference type="RefSeq" id="WP_119664971.1">
    <property type="nucleotide sequence ID" value="NZ_QXJK01000008.1"/>
</dbReference>
<name>A0A418Q684_9CORY</name>
<dbReference type="Pfam" id="PF06827">
    <property type="entry name" value="zf-FPG_IleRS"/>
    <property type="match status" value="1"/>
</dbReference>
<evidence type="ECO:0000256" key="3">
    <source>
        <dbReference type="ARBA" id="ARBA00012720"/>
    </source>
</evidence>
<evidence type="ECO:0000259" key="17">
    <source>
        <dbReference type="PROSITE" id="PS51068"/>
    </source>
</evidence>
<evidence type="ECO:0000256" key="13">
    <source>
        <dbReference type="ARBA" id="ARBA00023295"/>
    </source>
</evidence>
<evidence type="ECO:0000256" key="8">
    <source>
        <dbReference type="ARBA" id="ARBA00022833"/>
    </source>
</evidence>
<comment type="cofactor">
    <cofactor evidence="1">
        <name>Zn(2+)</name>
        <dbReference type="ChEBI" id="CHEBI:29105"/>
    </cofactor>
</comment>
<evidence type="ECO:0000256" key="11">
    <source>
        <dbReference type="ARBA" id="ARBA00023239"/>
    </source>
</evidence>
<dbReference type="InterPro" id="IPR035937">
    <property type="entry name" value="FPG_N"/>
</dbReference>
<dbReference type="GO" id="GO:0000703">
    <property type="term" value="F:oxidized pyrimidine nucleobase lesion DNA N-glycosylase activity"/>
    <property type="evidence" value="ECO:0007669"/>
    <property type="project" value="TreeGrafter"/>
</dbReference>
<keyword evidence="10" id="KW-0234">DNA repair</keyword>
<dbReference type="InterPro" id="IPR015887">
    <property type="entry name" value="DNA_glyclase_Znf_dom_DNA_BS"/>
</dbReference>
<dbReference type="InterPro" id="IPR010979">
    <property type="entry name" value="Ribosomal_uS13-like_H2TH"/>
</dbReference>
<evidence type="ECO:0000256" key="6">
    <source>
        <dbReference type="ARBA" id="ARBA00022771"/>
    </source>
</evidence>
<evidence type="ECO:0000256" key="10">
    <source>
        <dbReference type="ARBA" id="ARBA00023204"/>
    </source>
</evidence>
<dbReference type="InterPro" id="IPR010663">
    <property type="entry name" value="Znf_FPG/IleRS"/>
</dbReference>
<dbReference type="EMBL" id="QXJK01000008">
    <property type="protein sequence ID" value="RIX34267.1"/>
    <property type="molecule type" value="Genomic_DNA"/>
</dbReference>
<accession>A0A418Q684</accession>
<evidence type="ECO:0000313" key="19">
    <source>
        <dbReference type="Proteomes" id="UP000285278"/>
    </source>
</evidence>
<sequence>MPEGHVIHRLARLLNDAFAGEPVSVSSPQGTFAQQTAQLDGHVLERAEAWGKHLFIHFAPGNGGASETVGGAGAVLGPERIVHIHLGLIGTFRLQPADVPVTGQIRLLISDGTTVAHLHGPQWCRLITEEERDAAVAKLGADPLRPTDPDNLATLDDVHARVARSKRSLGSLLMDQKLYAGVGNIYRAEVLFLLGISPDRAGVGASREDKKQIWELLTDLMAQGEASGRIDTVRPEHTPEAMGREPRKDDHGGEVYVYRRAGQPCLVCGTPIATAVVEGRNLFWCPTCQAE</sequence>
<evidence type="ECO:0000313" key="18">
    <source>
        <dbReference type="EMBL" id="RIX34267.1"/>
    </source>
</evidence>
<keyword evidence="4" id="KW-0479">Metal-binding</keyword>
<keyword evidence="9" id="KW-0238">DNA-binding</keyword>
<dbReference type="STRING" id="1451189.CFAL_02150"/>
<keyword evidence="8" id="KW-0862">Zinc</keyword>
<evidence type="ECO:0000256" key="5">
    <source>
        <dbReference type="ARBA" id="ARBA00022763"/>
    </source>
</evidence>
<dbReference type="Proteomes" id="UP000285278">
    <property type="component" value="Unassembled WGS sequence"/>
</dbReference>
<dbReference type="SUPFAM" id="SSF57716">
    <property type="entry name" value="Glucocorticoid receptor-like (DNA-binding domain)"/>
    <property type="match status" value="1"/>
</dbReference>
<feature type="domain" description="Formamidopyrimidine-DNA glycosylase catalytic" evidence="17">
    <location>
        <begin position="2"/>
        <end position="116"/>
    </location>
</feature>
<proteinExistence type="inferred from homology"/>
<dbReference type="OrthoDB" id="9800855at2"/>
<evidence type="ECO:0000259" key="16">
    <source>
        <dbReference type="PROSITE" id="PS51066"/>
    </source>
</evidence>
<evidence type="ECO:0000256" key="14">
    <source>
        <dbReference type="ARBA" id="ARBA00044632"/>
    </source>
</evidence>
<comment type="similarity">
    <text evidence="2">Belongs to the FPG family.</text>
</comment>
<dbReference type="PROSITE" id="PS51068">
    <property type="entry name" value="FPG_CAT"/>
    <property type="match status" value="1"/>
</dbReference>
<dbReference type="Pfam" id="PF06831">
    <property type="entry name" value="H2TH"/>
    <property type="match status" value="1"/>
</dbReference>
<dbReference type="PANTHER" id="PTHR42697">
    <property type="entry name" value="ENDONUCLEASE 8"/>
    <property type="match status" value="1"/>
</dbReference>
<dbReference type="PROSITE" id="PS01242">
    <property type="entry name" value="ZF_FPG_1"/>
    <property type="match status" value="1"/>
</dbReference>
<evidence type="ECO:0000256" key="15">
    <source>
        <dbReference type="PROSITE-ProRule" id="PRU00391"/>
    </source>
</evidence>
<dbReference type="SMART" id="SM01232">
    <property type="entry name" value="H2TH"/>
    <property type="match status" value="1"/>
</dbReference>
<dbReference type="GO" id="GO:0006284">
    <property type="term" value="P:base-excision repair"/>
    <property type="evidence" value="ECO:0007669"/>
    <property type="project" value="InterPro"/>
</dbReference>
<organism evidence="18 19">
    <name type="scientific">Corynebacterium falsenii</name>
    <dbReference type="NCBI Taxonomy" id="108486"/>
    <lineage>
        <taxon>Bacteria</taxon>
        <taxon>Bacillati</taxon>
        <taxon>Actinomycetota</taxon>
        <taxon>Actinomycetes</taxon>
        <taxon>Mycobacteriales</taxon>
        <taxon>Corynebacteriaceae</taxon>
        <taxon>Corynebacterium</taxon>
    </lineage>
</organism>
<keyword evidence="7" id="KW-0378">Hydrolase</keyword>
<dbReference type="PANTHER" id="PTHR42697:SF3">
    <property type="entry name" value="ENDONUCLEASE 8 1"/>
    <property type="match status" value="1"/>
</dbReference>
<dbReference type="SUPFAM" id="SSF81624">
    <property type="entry name" value="N-terminal domain of MutM-like DNA repair proteins"/>
    <property type="match status" value="1"/>
</dbReference>
<evidence type="ECO:0000256" key="2">
    <source>
        <dbReference type="ARBA" id="ARBA00009409"/>
    </source>
</evidence>
<dbReference type="GO" id="GO:0003684">
    <property type="term" value="F:damaged DNA binding"/>
    <property type="evidence" value="ECO:0007669"/>
    <property type="project" value="InterPro"/>
</dbReference>
<dbReference type="InterPro" id="IPR015886">
    <property type="entry name" value="H2TH_FPG"/>
</dbReference>
<reference evidence="18 19" key="1">
    <citation type="submission" date="2018-09" db="EMBL/GenBank/DDBJ databases">
        <title>Optimization and identification of Corynebacterium falsenii FN1-14 from fish paste.</title>
        <authorList>
            <person name="Daroonpunt R."/>
            <person name="Tanasupawat S."/>
        </authorList>
    </citation>
    <scope>NUCLEOTIDE SEQUENCE [LARGE SCALE GENOMIC DNA]</scope>
    <source>
        <strain evidence="18 19">FN1-14</strain>
    </source>
</reference>
<evidence type="ECO:0000256" key="1">
    <source>
        <dbReference type="ARBA" id="ARBA00001947"/>
    </source>
</evidence>
<dbReference type="PROSITE" id="PS51066">
    <property type="entry name" value="ZF_FPG_2"/>
    <property type="match status" value="1"/>
</dbReference>
<evidence type="ECO:0000256" key="7">
    <source>
        <dbReference type="ARBA" id="ARBA00022801"/>
    </source>
</evidence>
<keyword evidence="6 15" id="KW-0863">Zinc-finger</keyword>
<keyword evidence="5" id="KW-0227">DNA damage</keyword>
<dbReference type="EC" id="4.2.99.18" evidence="3"/>
<keyword evidence="19" id="KW-1185">Reference proteome</keyword>
<dbReference type="SMART" id="SM00898">
    <property type="entry name" value="Fapy_DNA_glyco"/>
    <property type="match status" value="1"/>
</dbReference>
<comment type="catalytic activity">
    <reaction evidence="14">
        <text>2'-deoxyribonucleotide-(2'-deoxyribose 5'-phosphate)-2'-deoxyribonucleotide-DNA = a 3'-end 2'-deoxyribonucleotide-(2,3-dehydro-2,3-deoxyribose 5'-phosphate)-DNA + a 5'-end 5'-phospho-2'-deoxyribonucleoside-DNA + H(+)</text>
        <dbReference type="Rhea" id="RHEA:66592"/>
        <dbReference type="Rhea" id="RHEA-COMP:13180"/>
        <dbReference type="Rhea" id="RHEA-COMP:16897"/>
        <dbReference type="Rhea" id="RHEA-COMP:17067"/>
        <dbReference type="ChEBI" id="CHEBI:15378"/>
        <dbReference type="ChEBI" id="CHEBI:136412"/>
        <dbReference type="ChEBI" id="CHEBI:157695"/>
        <dbReference type="ChEBI" id="CHEBI:167181"/>
        <dbReference type="EC" id="4.2.99.18"/>
    </reaction>
</comment>
<dbReference type="Gene3D" id="1.10.8.50">
    <property type="match status" value="1"/>
</dbReference>
<dbReference type="Gene3D" id="3.20.190.10">
    <property type="entry name" value="MutM-like, N-terminal"/>
    <property type="match status" value="1"/>
</dbReference>
<gene>
    <name evidence="18" type="ORF">D3M95_08040</name>
</gene>
<protein>
    <recommendedName>
        <fullName evidence="3">DNA-(apurinic or apyrimidinic site) lyase</fullName>
        <ecNumber evidence="3">4.2.99.18</ecNumber>
    </recommendedName>
</protein>
<evidence type="ECO:0000256" key="9">
    <source>
        <dbReference type="ARBA" id="ARBA00023125"/>
    </source>
</evidence>
<evidence type="ECO:0000256" key="4">
    <source>
        <dbReference type="ARBA" id="ARBA00022723"/>
    </source>
</evidence>
<dbReference type="GO" id="GO:0140078">
    <property type="term" value="F:class I DNA-(apurinic or apyrimidinic site) endonuclease activity"/>
    <property type="evidence" value="ECO:0007669"/>
    <property type="project" value="UniProtKB-EC"/>
</dbReference>
<dbReference type="SUPFAM" id="SSF46946">
    <property type="entry name" value="S13-like H2TH domain"/>
    <property type="match status" value="1"/>
</dbReference>
<comment type="caution">
    <text evidence="18">The sequence shown here is derived from an EMBL/GenBank/DDBJ whole genome shotgun (WGS) entry which is preliminary data.</text>
</comment>
<keyword evidence="12" id="KW-0511">Multifunctional enzyme</keyword>
<dbReference type="Pfam" id="PF01149">
    <property type="entry name" value="Fapy_DNA_glyco"/>
    <property type="match status" value="1"/>
</dbReference>
<dbReference type="AlphaFoldDB" id="A0A418Q684"/>
<keyword evidence="11" id="KW-0456">Lyase</keyword>
<evidence type="ECO:0000256" key="12">
    <source>
        <dbReference type="ARBA" id="ARBA00023268"/>
    </source>
</evidence>